<name>A0AAD4HMB9_9AGAM</name>
<keyword evidence="3" id="KW-1185">Reference proteome</keyword>
<organism evidence="2 3">
    <name type="scientific">Suillus fuscotomentosus</name>
    <dbReference type="NCBI Taxonomy" id="1912939"/>
    <lineage>
        <taxon>Eukaryota</taxon>
        <taxon>Fungi</taxon>
        <taxon>Dikarya</taxon>
        <taxon>Basidiomycota</taxon>
        <taxon>Agaricomycotina</taxon>
        <taxon>Agaricomycetes</taxon>
        <taxon>Agaricomycetidae</taxon>
        <taxon>Boletales</taxon>
        <taxon>Suillineae</taxon>
        <taxon>Suillaceae</taxon>
        <taxon>Suillus</taxon>
    </lineage>
</organism>
<dbReference type="GeneID" id="64655698"/>
<accession>A0AAD4HMB9</accession>
<evidence type="ECO:0000313" key="2">
    <source>
        <dbReference type="EMBL" id="KAG1901888.1"/>
    </source>
</evidence>
<sequence length="290" mass="31228">MVSLKNFYTPRETREQVFADIKSVLQAILDFCIANKDLLTQEERSSFIDEYRSLEDAYDQLGKDKGTSFNSTLPGLLDECEKLKLRVQRACRKRRQDNIRKAPVAPAAIATPESFKSSIALIDPDPPVRAPSEISISAQSNPNLVTTGGDGSNSSTPSLLTGTSSSVVSASIPEAQETASSTYAAPTERSSRAPPPDQGHIIFDNNNNCMIFEQYSSIGSPTFNIDSEGATGATLISCRDDPSLGISARREGVMYFGPGVTASSATLNVRSPGASGVREYTLNCNRLMQA</sequence>
<evidence type="ECO:0000256" key="1">
    <source>
        <dbReference type="SAM" id="MobiDB-lite"/>
    </source>
</evidence>
<dbReference type="AlphaFoldDB" id="A0AAD4HMB9"/>
<evidence type="ECO:0000313" key="3">
    <source>
        <dbReference type="Proteomes" id="UP001195769"/>
    </source>
</evidence>
<feature type="compositionally biased region" description="Polar residues" evidence="1">
    <location>
        <begin position="134"/>
        <end position="146"/>
    </location>
</feature>
<dbReference type="Proteomes" id="UP001195769">
    <property type="component" value="Unassembled WGS sequence"/>
</dbReference>
<reference evidence="2" key="1">
    <citation type="journal article" date="2020" name="New Phytol.">
        <title>Comparative genomics reveals dynamic genome evolution in host specialist ectomycorrhizal fungi.</title>
        <authorList>
            <person name="Lofgren L.A."/>
            <person name="Nguyen N.H."/>
            <person name="Vilgalys R."/>
            <person name="Ruytinx J."/>
            <person name="Liao H.L."/>
            <person name="Branco S."/>
            <person name="Kuo A."/>
            <person name="LaButti K."/>
            <person name="Lipzen A."/>
            <person name="Andreopoulos W."/>
            <person name="Pangilinan J."/>
            <person name="Riley R."/>
            <person name="Hundley H."/>
            <person name="Na H."/>
            <person name="Barry K."/>
            <person name="Grigoriev I.V."/>
            <person name="Stajich J.E."/>
            <person name="Kennedy P.G."/>
        </authorList>
    </citation>
    <scope>NUCLEOTIDE SEQUENCE</scope>
    <source>
        <strain evidence="2">FC203</strain>
    </source>
</reference>
<protein>
    <submittedName>
        <fullName evidence="2">Uncharacterized protein</fullName>
    </submittedName>
</protein>
<proteinExistence type="predicted"/>
<dbReference type="EMBL" id="JABBWK010000019">
    <property type="protein sequence ID" value="KAG1901888.1"/>
    <property type="molecule type" value="Genomic_DNA"/>
</dbReference>
<feature type="compositionally biased region" description="Low complexity" evidence="1">
    <location>
        <begin position="152"/>
        <end position="171"/>
    </location>
</feature>
<feature type="region of interest" description="Disordered" evidence="1">
    <location>
        <begin position="130"/>
        <end position="197"/>
    </location>
</feature>
<comment type="caution">
    <text evidence="2">The sequence shown here is derived from an EMBL/GenBank/DDBJ whole genome shotgun (WGS) entry which is preliminary data.</text>
</comment>
<dbReference type="RefSeq" id="XP_041227463.1">
    <property type="nucleotide sequence ID" value="XM_041361400.1"/>
</dbReference>
<gene>
    <name evidence="2" type="ORF">F5891DRAFT_1025982</name>
</gene>